<feature type="domain" description="Riboflavin kinase" evidence="15">
    <location>
        <begin position="185"/>
        <end position="311"/>
    </location>
</feature>
<dbReference type="GO" id="GO:0009231">
    <property type="term" value="P:riboflavin biosynthetic process"/>
    <property type="evidence" value="ECO:0007669"/>
    <property type="project" value="InterPro"/>
</dbReference>
<dbReference type="InterPro" id="IPR002606">
    <property type="entry name" value="Riboflavin_kinase_bac"/>
</dbReference>
<dbReference type="InterPro" id="IPR014729">
    <property type="entry name" value="Rossmann-like_a/b/a_fold"/>
</dbReference>
<dbReference type="FunFam" id="3.40.50.620:FF:000021">
    <property type="entry name" value="Riboflavin biosynthesis protein"/>
    <property type="match status" value="1"/>
</dbReference>
<dbReference type="Pfam" id="PF06574">
    <property type="entry name" value="FAD_syn"/>
    <property type="match status" value="1"/>
</dbReference>
<evidence type="ECO:0000259" key="15">
    <source>
        <dbReference type="SMART" id="SM00904"/>
    </source>
</evidence>
<organism evidence="16 17">
    <name type="scientific">Priestia veravalensis</name>
    <dbReference type="NCBI Taxonomy" id="1414648"/>
    <lineage>
        <taxon>Bacteria</taxon>
        <taxon>Bacillati</taxon>
        <taxon>Bacillota</taxon>
        <taxon>Bacilli</taxon>
        <taxon>Bacillales</taxon>
        <taxon>Bacillaceae</taxon>
        <taxon>Priestia</taxon>
    </lineage>
</organism>
<protein>
    <recommendedName>
        <fullName evidence="14">Riboflavin biosynthesis protein</fullName>
    </recommendedName>
    <domain>
        <recommendedName>
            <fullName evidence="14">Riboflavin kinase</fullName>
            <ecNumber evidence="14">2.7.1.26</ecNumber>
        </recommendedName>
        <alternativeName>
            <fullName evidence="14">Flavokinase</fullName>
        </alternativeName>
    </domain>
    <domain>
        <recommendedName>
            <fullName evidence="14">FMN adenylyltransferase</fullName>
            <ecNumber evidence="14">2.7.7.2</ecNumber>
        </recommendedName>
        <alternativeName>
            <fullName evidence="14">FAD pyrophosphorylase</fullName>
        </alternativeName>
        <alternativeName>
            <fullName evidence="14">FAD synthase</fullName>
        </alternativeName>
    </domain>
</protein>
<evidence type="ECO:0000256" key="14">
    <source>
        <dbReference type="PIRNR" id="PIRNR004491"/>
    </source>
</evidence>
<evidence type="ECO:0000256" key="3">
    <source>
        <dbReference type="ARBA" id="ARBA00022630"/>
    </source>
</evidence>
<dbReference type="GeneID" id="93683344"/>
<dbReference type="SUPFAM" id="SSF52374">
    <property type="entry name" value="Nucleotidylyl transferase"/>
    <property type="match status" value="1"/>
</dbReference>
<evidence type="ECO:0000256" key="9">
    <source>
        <dbReference type="ARBA" id="ARBA00022827"/>
    </source>
</evidence>
<keyword evidence="4 14" id="KW-0288">FMN</keyword>
<keyword evidence="7 14" id="KW-0547">Nucleotide-binding</keyword>
<dbReference type="EMBL" id="LNQP01000002">
    <property type="protein sequence ID" value="KSU89624.1"/>
    <property type="molecule type" value="Genomic_DNA"/>
</dbReference>
<comment type="catalytic activity">
    <reaction evidence="13 14">
        <text>FMN + ATP + H(+) = FAD + diphosphate</text>
        <dbReference type="Rhea" id="RHEA:17237"/>
        <dbReference type="ChEBI" id="CHEBI:15378"/>
        <dbReference type="ChEBI" id="CHEBI:30616"/>
        <dbReference type="ChEBI" id="CHEBI:33019"/>
        <dbReference type="ChEBI" id="CHEBI:57692"/>
        <dbReference type="ChEBI" id="CHEBI:58210"/>
        <dbReference type="EC" id="2.7.7.2"/>
    </reaction>
</comment>
<comment type="pathway">
    <text evidence="2 14">Cofactor biosynthesis; FMN biosynthesis; FMN from riboflavin (ATP route): step 1/1.</text>
</comment>
<proteinExistence type="inferred from homology"/>
<dbReference type="GO" id="GO:0008531">
    <property type="term" value="F:riboflavin kinase activity"/>
    <property type="evidence" value="ECO:0007669"/>
    <property type="project" value="UniProtKB-UniRule"/>
</dbReference>
<dbReference type="UniPathway" id="UPA00277">
    <property type="reaction ID" value="UER00407"/>
</dbReference>
<dbReference type="SMART" id="SM00904">
    <property type="entry name" value="Flavokinase"/>
    <property type="match status" value="1"/>
</dbReference>
<dbReference type="Pfam" id="PF01687">
    <property type="entry name" value="Flavokinase"/>
    <property type="match status" value="1"/>
</dbReference>
<dbReference type="NCBIfam" id="TIGR00083">
    <property type="entry name" value="ribF"/>
    <property type="match status" value="1"/>
</dbReference>
<dbReference type="UniPathway" id="UPA00276">
    <property type="reaction ID" value="UER00406"/>
</dbReference>
<dbReference type="InterPro" id="IPR023465">
    <property type="entry name" value="Riboflavin_kinase_dom_sf"/>
</dbReference>
<keyword evidence="5 14" id="KW-0808">Transferase</keyword>
<dbReference type="RefSeq" id="WP_025908939.1">
    <property type="nucleotide sequence ID" value="NZ_KQ758627.1"/>
</dbReference>
<dbReference type="Proteomes" id="UP000053681">
    <property type="component" value="Unassembled WGS sequence"/>
</dbReference>
<dbReference type="PIRSF" id="PIRSF004491">
    <property type="entry name" value="FAD_Synth"/>
    <property type="match status" value="1"/>
</dbReference>
<dbReference type="GO" id="GO:0005524">
    <property type="term" value="F:ATP binding"/>
    <property type="evidence" value="ECO:0007669"/>
    <property type="project" value="UniProtKB-UniRule"/>
</dbReference>
<evidence type="ECO:0000256" key="13">
    <source>
        <dbReference type="ARBA" id="ARBA00049494"/>
    </source>
</evidence>
<dbReference type="NCBIfam" id="NF004160">
    <property type="entry name" value="PRK05627.1-3"/>
    <property type="match status" value="1"/>
</dbReference>
<evidence type="ECO:0000256" key="5">
    <source>
        <dbReference type="ARBA" id="ARBA00022679"/>
    </source>
</evidence>
<evidence type="ECO:0000313" key="17">
    <source>
        <dbReference type="Proteomes" id="UP000053681"/>
    </source>
</evidence>
<dbReference type="CDD" id="cd02064">
    <property type="entry name" value="FAD_synthetase_N"/>
    <property type="match status" value="1"/>
</dbReference>
<dbReference type="GO" id="GO:0006747">
    <property type="term" value="P:FAD biosynthetic process"/>
    <property type="evidence" value="ECO:0007669"/>
    <property type="project" value="UniProtKB-UniRule"/>
</dbReference>
<evidence type="ECO:0000256" key="7">
    <source>
        <dbReference type="ARBA" id="ARBA00022741"/>
    </source>
</evidence>
<evidence type="ECO:0000256" key="4">
    <source>
        <dbReference type="ARBA" id="ARBA00022643"/>
    </source>
</evidence>
<keyword evidence="8 14" id="KW-0418">Kinase</keyword>
<evidence type="ECO:0000256" key="12">
    <source>
        <dbReference type="ARBA" id="ARBA00047880"/>
    </source>
</evidence>
<keyword evidence="6 14" id="KW-0548">Nucleotidyltransferase</keyword>
<keyword evidence="10 14" id="KW-0067">ATP-binding</keyword>
<dbReference type="NCBIfam" id="TIGR00125">
    <property type="entry name" value="cyt_tran_rel"/>
    <property type="match status" value="1"/>
</dbReference>
<evidence type="ECO:0000313" key="16">
    <source>
        <dbReference type="EMBL" id="KSU89624.1"/>
    </source>
</evidence>
<dbReference type="EC" id="2.7.1.26" evidence="14"/>
<dbReference type="PANTHER" id="PTHR22749">
    <property type="entry name" value="RIBOFLAVIN KINASE/FMN ADENYLYLTRANSFERASE"/>
    <property type="match status" value="1"/>
</dbReference>
<comment type="pathway">
    <text evidence="1 14">Cofactor biosynthesis; FAD biosynthesis; FAD from FMN: step 1/1.</text>
</comment>
<name>A0A0V8JRR5_9BACI</name>
<keyword evidence="9 14" id="KW-0274">FAD</keyword>
<dbReference type="AlphaFoldDB" id="A0A0V8JRR5"/>
<gene>
    <name evidence="16" type="ORF">AS180_00535</name>
</gene>
<evidence type="ECO:0000256" key="8">
    <source>
        <dbReference type="ARBA" id="ARBA00022777"/>
    </source>
</evidence>
<dbReference type="NCBIfam" id="NF004161">
    <property type="entry name" value="PRK05627.1-4"/>
    <property type="match status" value="1"/>
</dbReference>
<dbReference type="Gene3D" id="3.40.50.620">
    <property type="entry name" value="HUPs"/>
    <property type="match status" value="1"/>
</dbReference>
<evidence type="ECO:0000256" key="11">
    <source>
        <dbReference type="ARBA" id="ARBA00023268"/>
    </source>
</evidence>
<dbReference type="GO" id="GO:0003919">
    <property type="term" value="F:FMN adenylyltransferase activity"/>
    <property type="evidence" value="ECO:0007669"/>
    <property type="project" value="UniProtKB-UniRule"/>
</dbReference>
<reference evidence="16 17" key="1">
    <citation type="submission" date="2015-11" db="EMBL/GenBank/DDBJ databases">
        <title>Bacillus caseinolyticus sp nov.</title>
        <authorList>
            <person name="Dastager S.G."/>
            <person name="Mawlankar R."/>
        </authorList>
    </citation>
    <scope>NUCLEOTIDE SEQUENCE [LARGE SCALE GENOMIC DNA]</scope>
    <source>
        <strain evidence="16 17">SGD-V-76</strain>
    </source>
</reference>
<dbReference type="NCBIfam" id="NF004162">
    <property type="entry name" value="PRK05627.1-5"/>
    <property type="match status" value="1"/>
</dbReference>
<dbReference type="SUPFAM" id="SSF82114">
    <property type="entry name" value="Riboflavin kinase-like"/>
    <property type="match status" value="1"/>
</dbReference>
<accession>A0A0V8JRR5</accession>
<evidence type="ECO:0000256" key="1">
    <source>
        <dbReference type="ARBA" id="ARBA00004726"/>
    </source>
</evidence>
<evidence type="ECO:0000256" key="6">
    <source>
        <dbReference type="ARBA" id="ARBA00022695"/>
    </source>
</evidence>
<evidence type="ECO:0000256" key="10">
    <source>
        <dbReference type="ARBA" id="ARBA00022840"/>
    </source>
</evidence>
<comment type="caution">
    <text evidence="16">The sequence shown here is derived from an EMBL/GenBank/DDBJ whole genome shotgun (WGS) entry which is preliminary data.</text>
</comment>
<keyword evidence="11" id="KW-0511">Multifunctional enzyme</keyword>
<dbReference type="PANTHER" id="PTHR22749:SF6">
    <property type="entry name" value="RIBOFLAVIN KINASE"/>
    <property type="match status" value="1"/>
</dbReference>
<dbReference type="InterPro" id="IPR015865">
    <property type="entry name" value="Riboflavin_kinase_bac/euk"/>
</dbReference>
<dbReference type="InterPro" id="IPR004821">
    <property type="entry name" value="Cyt_trans-like"/>
</dbReference>
<dbReference type="Gene3D" id="2.40.30.30">
    <property type="entry name" value="Riboflavin kinase-like"/>
    <property type="match status" value="1"/>
</dbReference>
<dbReference type="InterPro" id="IPR015864">
    <property type="entry name" value="FAD_synthase"/>
</dbReference>
<comment type="similarity">
    <text evidence="14">Belongs to the ribF family.</text>
</comment>
<keyword evidence="17" id="KW-1185">Reference proteome</keyword>
<keyword evidence="3 14" id="KW-0285">Flavoprotein</keyword>
<dbReference type="GO" id="GO:0009398">
    <property type="term" value="P:FMN biosynthetic process"/>
    <property type="evidence" value="ECO:0007669"/>
    <property type="project" value="UniProtKB-UniRule"/>
</dbReference>
<sequence>METIEIRHPHHLGREVVQRSVLALGFFDGVHLGHQQVIKTAKQIADEKNVASAVMTFTPHPSVILGKNVQHVDMITPLEEKKRLIKKLGIDFLYIVHFDRAFASLLPQEFVDQYIIGLNVEHVVAGFDYSYGKLGKGTMETLPFHSRSQFTQTVVDKLTTNEEKVSSTLVRQFLADGEMEKVKLLLGRNYEVEGTVVHGEKRGRQIGFPTANVSLAADYLLPRTGVYAVELELNNQWYQGVCNIGYKPTFHEDLKKPTIEVHLLSFNKQIYGEHVRVRWHKLIRSERKFSGIEALIEQISLDKEEANQYFLGVSKNVQ</sequence>
<evidence type="ECO:0000256" key="2">
    <source>
        <dbReference type="ARBA" id="ARBA00005201"/>
    </source>
</evidence>
<dbReference type="EC" id="2.7.7.2" evidence="14"/>
<dbReference type="InterPro" id="IPR023468">
    <property type="entry name" value="Riboflavin_kinase"/>
</dbReference>
<dbReference type="FunFam" id="2.40.30.30:FF:000004">
    <property type="entry name" value="Riboflavin biosynthesis protein"/>
    <property type="match status" value="1"/>
</dbReference>
<comment type="catalytic activity">
    <reaction evidence="12 14">
        <text>riboflavin + ATP = FMN + ADP + H(+)</text>
        <dbReference type="Rhea" id="RHEA:14357"/>
        <dbReference type="ChEBI" id="CHEBI:15378"/>
        <dbReference type="ChEBI" id="CHEBI:30616"/>
        <dbReference type="ChEBI" id="CHEBI:57986"/>
        <dbReference type="ChEBI" id="CHEBI:58210"/>
        <dbReference type="ChEBI" id="CHEBI:456216"/>
        <dbReference type="EC" id="2.7.1.26"/>
    </reaction>
</comment>